<dbReference type="Ensembl" id="ENSAPLT00020026073.1">
    <property type="protein sequence ID" value="ENSAPLP00020024166.1"/>
    <property type="gene ID" value="ENSAPLG00020013950.1"/>
</dbReference>
<dbReference type="GO" id="GO:0008705">
    <property type="term" value="F:methionine synthase activity"/>
    <property type="evidence" value="ECO:0007669"/>
    <property type="project" value="UniProtKB-UniRule"/>
</dbReference>
<dbReference type="Gene3D" id="1.10.288.10">
    <property type="entry name" value="Cobalamin-dependent Methionine Synthase, domain 2"/>
    <property type="match status" value="1"/>
</dbReference>
<dbReference type="InterPro" id="IPR003726">
    <property type="entry name" value="HCY_dom"/>
</dbReference>
<evidence type="ECO:0000256" key="21">
    <source>
        <dbReference type="PIRSR" id="PIRSR000381-2"/>
    </source>
</evidence>
<dbReference type="SUPFAM" id="SSF56507">
    <property type="entry name" value="Methionine synthase activation domain-like"/>
    <property type="match status" value="1"/>
</dbReference>
<dbReference type="GO" id="GO:0050667">
    <property type="term" value="P:homocysteine metabolic process"/>
    <property type="evidence" value="ECO:0007669"/>
    <property type="project" value="TreeGrafter"/>
</dbReference>
<comment type="catalytic activity">
    <reaction evidence="16">
        <text>(6S)-5-methyl-5,6,7,8-tetrahydrofolate + L-homocysteine = (6S)-5,6,7,8-tetrahydrofolate + L-methionine</text>
        <dbReference type="Rhea" id="RHEA:11172"/>
        <dbReference type="ChEBI" id="CHEBI:18608"/>
        <dbReference type="ChEBI" id="CHEBI:57453"/>
        <dbReference type="ChEBI" id="CHEBI:57844"/>
        <dbReference type="ChEBI" id="CHEBI:58199"/>
        <dbReference type="EC" id="2.1.1.13"/>
    </reaction>
    <physiologicalReaction direction="left-to-right" evidence="16">
        <dbReference type="Rhea" id="RHEA:11173"/>
    </physiologicalReaction>
</comment>
<dbReference type="FunFam" id="3.20.20.330:FF:000001">
    <property type="entry name" value="Methionine synthase"/>
    <property type="match status" value="1"/>
</dbReference>
<feature type="binding site" description="axial binding residue" evidence="20">
    <location>
        <position position="715"/>
    </location>
    <ligand>
        <name>methylcob(III)alamin</name>
        <dbReference type="ChEBI" id="CHEBI:28115"/>
    </ligand>
    <ligandPart>
        <name>Co</name>
        <dbReference type="ChEBI" id="CHEBI:27638"/>
    </ligandPart>
</feature>
<dbReference type="InterPro" id="IPR037010">
    <property type="entry name" value="VitB12-dep_Met_synth_activ_sf"/>
</dbReference>
<evidence type="ECO:0000256" key="8">
    <source>
        <dbReference type="ARBA" id="ARBA00022628"/>
    </source>
</evidence>
<dbReference type="FunFam" id="1.10.288.10:FF:000001">
    <property type="entry name" value="Methionine synthase"/>
    <property type="match status" value="1"/>
</dbReference>
<evidence type="ECO:0000256" key="22">
    <source>
        <dbReference type="PROSITE-ProRule" id="PRU00333"/>
    </source>
</evidence>
<dbReference type="PIRSF" id="PIRSF000381">
    <property type="entry name" value="MetH"/>
    <property type="match status" value="1"/>
</dbReference>
<comment type="caution">
    <text evidence="22">Lacks conserved residue(s) required for the propagation of feature annotation.</text>
</comment>
<dbReference type="SMART" id="SM01018">
    <property type="entry name" value="B12-binding_2"/>
    <property type="match status" value="1"/>
</dbReference>
<evidence type="ECO:0000256" key="12">
    <source>
        <dbReference type="ARBA" id="ARBA00022737"/>
    </source>
</evidence>
<feature type="binding site" evidence="21">
    <location>
        <position position="1043"/>
    </location>
    <ligand>
        <name>S-adenosyl-L-methionine</name>
        <dbReference type="ChEBI" id="CHEBI:59789"/>
    </ligand>
</feature>
<dbReference type="SUPFAM" id="SSF51717">
    <property type="entry name" value="Dihydropteroate synthetase-like"/>
    <property type="match status" value="1"/>
</dbReference>
<reference evidence="27" key="2">
    <citation type="submission" date="2025-08" db="UniProtKB">
        <authorList>
            <consortium name="Ensembl"/>
        </authorList>
    </citation>
    <scope>IDENTIFICATION</scope>
</reference>
<dbReference type="PROSITE" id="PS50974">
    <property type="entry name" value="ADOMET_ACTIVATION"/>
    <property type="match status" value="1"/>
</dbReference>
<dbReference type="UniPathway" id="UPA00051">
    <property type="reaction ID" value="UER00081"/>
</dbReference>
<reference evidence="27" key="3">
    <citation type="submission" date="2025-09" db="UniProtKB">
        <authorList>
            <consortium name="Ensembl"/>
        </authorList>
    </citation>
    <scope>IDENTIFICATION</scope>
</reference>
<sequence length="1136" mass="126859">MADTQKSMEDEIESVLQERIMILDGGMGTMIQQHALSEEDFRGHEFKDHSKPLKGNNDLLSITQPDIICDIHKEYLLSGADIIETNTFSSTRVAQADYGLEHLVYRLNRVSAEVARKAADDVTAQTGIKRYVAGSMGPTNRTLSVSPSVERPDYRNITFDELVEAYTEQAKGLLDGGVDIMLVRLREKKISYINKSGRTLSGQTGEAFVISVSHSKPLCIGLNCALGAVEMRPFIETIGKCTEAYVICYPNAGLPNTFGGYDETPEVTAKHIKIAEAVRSCKPRVPPSLSEGYMLLSGLEPFRIGPYTNFVNIGERCNVAGSRKFAKLIMAGNYEEALSVAKMQVEMGAQILDINMDDGMLDGPAAMTRFCNLISSEPDIAKVPLCIDSSNFSVIEAGLKCCQGKCIVNSISLKEGEEDFLEKARKIKLYGAAVVVMAFDEVGQATETETKIAICSRAYHLLVEKVCFNPNDIIFDPNILTIGTGMEEHNLYAINFINATKVIKETLPGAKISGGLSNLSFSFRGMDAIREAMHGVFLYHAIKYGMDMGIVNAGNLPVYDDIHKELLQLCENLIWNKDPDATEKLLHYAQVTSNFKTWRVVNESFYFPPPQGIEKYVTADTEEARLNQEKYPRPLNIIEGPLMNGMKIVGDLFGAGKMFLPQVIKSARVMKKAVGHLIPYMEKEREEKRAEQGSTEQEDPYNGTIVLATVKGDVHDIGKNIVGVKLNASCNNLYEMERLAIKIPLLIGGATTSKTHTAVKIAPRYSAPVIHVLDASKSVVVCSQLLDESVKDDFFEEILEEYEEIRQEHYESLKIVLLIPTVKPKFIGTKVFEDYDLKRLVEYIDWKPFFDVWQLRGKYPNRGFPKVFNDKTVGEEAKRVYNDAQNLLKMLINQKKLQARGVVGFWPAQSVKDDIYLYAVEEAVGSSEPIAKFHGLRQQAEKDSACTDPYYCLSDFIAPLDSGICDYLGLFAVACFGVDELCNEYRKQDDEYNIIMVKALGDRLAEAFAEELHERVRKEFWAYCSAEQLDLCDLRRIKYDGIRPAPGYPSQPDHTEKLTMWKLANIEETTGIGLTESLAMTPASAVSGLYFSNPKSKYFAVGKICKDQVEDYALRKKLSVAEVEKWLGPILGYDTE</sequence>
<dbReference type="InterPro" id="IPR036724">
    <property type="entry name" value="Cobalamin-bd_sf"/>
</dbReference>
<dbReference type="GO" id="GO:0032259">
    <property type="term" value="P:methylation"/>
    <property type="evidence" value="ECO:0007669"/>
    <property type="project" value="UniProtKB-KW"/>
</dbReference>
<dbReference type="InterPro" id="IPR000489">
    <property type="entry name" value="Pterin-binding_dom"/>
</dbReference>
<dbReference type="GO" id="GO:0005829">
    <property type="term" value="C:cytosol"/>
    <property type="evidence" value="ECO:0007669"/>
    <property type="project" value="TreeGrafter"/>
</dbReference>
<comment type="similarity">
    <text evidence="4">Belongs to the vitamin-B12 dependent methionine synthase family.</text>
</comment>
<dbReference type="EC" id="2.1.1.13" evidence="5 19"/>
<dbReference type="Pfam" id="PF02607">
    <property type="entry name" value="B12-binding_2"/>
    <property type="match status" value="1"/>
</dbReference>
<dbReference type="FunFam" id="3.20.20.20:FF:000002">
    <property type="entry name" value="Methionine synthase"/>
    <property type="match status" value="1"/>
</dbReference>
<feature type="binding site" evidence="20">
    <location>
        <position position="224"/>
    </location>
    <ligand>
        <name>Zn(2+)</name>
        <dbReference type="ChEBI" id="CHEBI:29105"/>
    </ligand>
</feature>
<feature type="binding site" evidence="21">
    <location>
        <begin position="1098"/>
        <end position="1099"/>
    </location>
    <ligand>
        <name>S-adenosyl-L-methionine</name>
        <dbReference type="ChEBI" id="CHEBI:59789"/>
    </ligand>
</feature>
<dbReference type="PROSITE" id="PS50972">
    <property type="entry name" value="PTERIN_BINDING"/>
    <property type="match status" value="1"/>
</dbReference>
<keyword evidence="19" id="KW-0963">Cytoplasm</keyword>
<keyword evidence="15 19" id="KW-0170">Cobalt</keyword>
<dbReference type="PANTHER" id="PTHR45833:SF1">
    <property type="entry name" value="METHIONINE SYNTHASE"/>
    <property type="match status" value="1"/>
</dbReference>
<evidence type="ECO:0000313" key="27">
    <source>
        <dbReference type="Ensembl" id="ENSAPLP00020024166.1"/>
    </source>
</evidence>
<evidence type="ECO:0000259" key="23">
    <source>
        <dbReference type="PROSITE" id="PS50970"/>
    </source>
</evidence>
<evidence type="ECO:0000256" key="10">
    <source>
        <dbReference type="ARBA" id="ARBA00022691"/>
    </source>
</evidence>
<keyword evidence="6 19" id="KW-0489">Methyltransferase</keyword>
<dbReference type="Proteomes" id="UP000694400">
    <property type="component" value="Chromosome 3"/>
</dbReference>
<feature type="binding site" evidence="21">
    <location>
        <position position="639"/>
    </location>
    <ligand>
        <name>methylcob(III)alamin</name>
        <dbReference type="ChEBI" id="CHEBI:28115"/>
    </ligand>
</feature>
<evidence type="ECO:0000313" key="28">
    <source>
        <dbReference type="Proteomes" id="UP000694400"/>
    </source>
</evidence>
<evidence type="ECO:0000256" key="4">
    <source>
        <dbReference type="ARBA" id="ARBA00010398"/>
    </source>
</evidence>
<dbReference type="InterPro" id="IPR036589">
    <property type="entry name" value="HCY_dom_sf"/>
</dbReference>
<keyword evidence="14 19" id="KW-0486">Methionine biosynthesis</keyword>
<feature type="binding site" evidence="21">
    <location>
        <position position="775"/>
    </location>
    <ligand>
        <name>methylcob(III)alamin</name>
        <dbReference type="ChEBI" id="CHEBI:28115"/>
    </ligand>
</feature>
<dbReference type="Gene3D" id="3.20.20.20">
    <property type="entry name" value="Dihydropteroate synthase-like"/>
    <property type="match status" value="1"/>
</dbReference>
<dbReference type="InterPro" id="IPR004223">
    <property type="entry name" value="VitB12-dep_Met_synth_activ_dom"/>
</dbReference>
<evidence type="ECO:0000259" key="25">
    <source>
        <dbReference type="PROSITE" id="PS50974"/>
    </source>
</evidence>
<evidence type="ECO:0000256" key="9">
    <source>
        <dbReference type="ARBA" id="ARBA00022679"/>
    </source>
</evidence>
<dbReference type="InterPro" id="IPR011005">
    <property type="entry name" value="Dihydropteroate_synth-like_sf"/>
</dbReference>
<evidence type="ECO:0000256" key="19">
    <source>
        <dbReference type="PIRNR" id="PIRNR000381"/>
    </source>
</evidence>
<dbReference type="GO" id="GO:0008270">
    <property type="term" value="F:zinc ion binding"/>
    <property type="evidence" value="ECO:0007669"/>
    <property type="project" value="UniProtKB-UniRule"/>
</dbReference>
<evidence type="ECO:0000256" key="1">
    <source>
        <dbReference type="ARBA" id="ARBA00001947"/>
    </source>
</evidence>
<feature type="binding site" evidence="21">
    <location>
        <begin position="712"/>
        <end position="716"/>
    </location>
    <ligand>
        <name>methylcob(III)alamin</name>
        <dbReference type="ChEBI" id="CHEBI:28115"/>
    </ligand>
</feature>
<keyword evidence="9 19" id="KW-0808">Transferase</keyword>
<comment type="pathway">
    <text evidence="3 19">Amino-acid biosynthesis; L-methionine biosynthesis via de novo pathway; L-methionine from L-homocysteine (MetH route): step 1/1.</text>
</comment>
<evidence type="ECO:0000256" key="2">
    <source>
        <dbReference type="ARBA" id="ARBA00001956"/>
    </source>
</evidence>
<dbReference type="Gene3D" id="3.40.50.280">
    <property type="entry name" value="Cobalamin-binding domain"/>
    <property type="match status" value="2"/>
</dbReference>
<dbReference type="AlphaFoldDB" id="A0A8B9TQ63"/>
<dbReference type="GO" id="GO:0031419">
    <property type="term" value="F:cobalamin binding"/>
    <property type="evidence" value="ECO:0007669"/>
    <property type="project" value="UniProtKB-UniRule"/>
</dbReference>
<evidence type="ECO:0000256" key="17">
    <source>
        <dbReference type="ARBA" id="ARBA00059908"/>
    </source>
</evidence>
<dbReference type="SUPFAM" id="SSF47644">
    <property type="entry name" value="Methionine synthase domain"/>
    <property type="match status" value="1"/>
</dbReference>
<evidence type="ECO:0000256" key="14">
    <source>
        <dbReference type="ARBA" id="ARBA00023167"/>
    </source>
</evidence>
<evidence type="ECO:0000256" key="11">
    <source>
        <dbReference type="ARBA" id="ARBA00022723"/>
    </source>
</evidence>
<dbReference type="Pfam" id="PF00809">
    <property type="entry name" value="Pterin_bind"/>
    <property type="match status" value="1"/>
</dbReference>
<keyword evidence="7 19" id="KW-0028">Amino-acid biosynthesis</keyword>
<comment type="subcellular location">
    <subcellularLocation>
        <location evidence="19">Cytoplasm</location>
    </subcellularLocation>
</comment>
<feature type="domain" description="Hcy-binding" evidence="23">
    <location>
        <begin position="9"/>
        <end position="296"/>
    </location>
</feature>
<comment type="cofactor">
    <cofactor evidence="2 19 20">
        <name>methylcob(III)alamin</name>
        <dbReference type="ChEBI" id="CHEBI:28115"/>
    </cofactor>
</comment>
<dbReference type="InterPro" id="IPR050554">
    <property type="entry name" value="Met_Synthase/Corrinoid"/>
</dbReference>
<proteinExistence type="inferred from homology"/>
<dbReference type="InterPro" id="IPR003759">
    <property type="entry name" value="Cbl-bd_cap"/>
</dbReference>
<dbReference type="CDD" id="cd00740">
    <property type="entry name" value="MeTr"/>
    <property type="match status" value="1"/>
</dbReference>
<evidence type="ECO:0000256" key="3">
    <source>
        <dbReference type="ARBA" id="ARBA00005178"/>
    </source>
</evidence>
<dbReference type="PANTHER" id="PTHR45833">
    <property type="entry name" value="METHIONINE SYNTHASE"/>
    <property type="match status" value="1"/>
</dbReference>
<dbReference type="PROSITE" id="PS50970">
    <property type="entry name" value="HCY"/>
    <property type="match status" value="1"/>
</dbReference>
<dbReference type="PROSITE" id="PS51337">
    <property type="entry name" value="B12_BINDING_NTER"/>
    <property type="match status" value="1"/>
</dbReference>
<dbReference type="FunFam" id="1.10.1240.10:FF:000001">
    <property type="entry name" value="Methionine synthase"/>
    <property type="match status" value="1"/>
</dbReference>
<feature type="domain" description="Pterin-binding" evidence="24">
    <location>
        <begin position="310"/>
        <end position="571"/>
    </location>
</feature>
<evidence type="ECO:0000256" key="18">
    <source>
        <dbReference type="ARBA" id="ARBA00064177"/>
    </source>
</evidence>
<keyword evidence="10 19" id="KW-0949">S-adenosyl-L-methionine</keyword>
<evidence type="ECO:0000256" key="5">
    <source>
        <dbReference type="ARBA" id="ARBA00012032"/>
    </source>
</evidence>
<evidence type="ECO:0000259" key="24">
    <source>
        <dbReference type="PROSITE" id="PS50972"/>
    </source>
</evidence>
<evidence type="ECO:0000256" key="16">
    <source>
        <dbReference type="ARBA" id="ARBA00052545"/>
    </source>
</evidence>
<name>A0A8B9TQ63_ANAPL</name>
<keyword evidence="11 19" id="KW-0479">Metal-binding</keyword>
<comment type="subunit">
    <text evidence="18">Monomer. Dimer. Forms a multiprotein complex with MMACHC, MMADHC and MTRR.</text>
</comment>
<dbReference type="Pfam" id="PF02574">
    <property type="entry name" value="S-methyl_trans"/>
    <property type="match status" value="2"/>
</dbReference>
<keyword evidence="8 19" id="KW-0846">Cobalamin</keyword>
<evidence type="ECO:0000256" key="13">
    <source>
        <dbReference type="ARBA" id="ARBA00022833"/>
    </source>
</evidence>
<evidence type="ECO:0000256" key="15">
    <source>
        <dbReference type="ARBA" id="ARBA00023285"/>
    </source>
</evidence>
<evidence type="ECO:0000256" key="7">
    <source>
        <dbReference type="ARBA" id="ARBA00022605"/>
    </source>
</evidence>
<dbReference type="Gene3D" id="1.10.1240.10">
    <property type="entry name" value="Methionine synthase domain"/>
    <property type="match status" value="1"/>
</dbReference>
<dbReference type="SUPFAM" id="SSF52242">
    <property type="entry name" value="Cobalamin (vitamin B12)-binding domain"/>
    <property type="match status" value="1"/>
</dbReference>
<dbReference type="InterPro" id="IPR036594">
    <property type="entry name" value="Meth_synthase_dom"/>
</dbReference>
<dbReference type="Gene3D" id="3.20.20.330">
    <property type="entry name" value="Homocysteine-binding-like domain"/>
    <property type="match status" value="2"/>
</dbReference>
<evidence type="ECO:0000256" key="20">
    <source>
        <dbReference type="PIRSR" id="PIRSR000381-1"/>
    </source>
</evidence>
<dbReference type="GO" id="GO:0046653">
    <property type="term" value="P:tetrahydrofolate metabolic process"/>
    <property type="evidence" value="ECO:0007669"/>
    <property type="project" value="TreeGrafter"/>
</dbReference>
<organism evidence="27 28">
    <name type="scientific">Anas platyrhynchos</name>
    <name type="common">Mallard</name>
    <name type="synonym">Anas boschas</name>
    <dbReference type="NCBI Taxonomy" id="8839"/>
    <lineage>
        <taxon>Eukaryota</taxon>
        <taxon>Metazoa</taxon>
        <taxon>Chordata</taxon>
        <taxon>Craniata</taxon>
        <taxon>Vertebrata</taxon>
        <taxon>Euteleostomi</taxon>
        <taxon>Archelosauria</taxon>
        <taxon>Archosauria</taxon>
        <taxon>Dinosauria</taxon>
        <taxon>Saurischia</taxon>
        <taxon>Theropoda</taxon>
        <taxon>Coelurosauria</taxon>
        <taxon>Aves</taxon>
        <taxon>Neognathae</taxon>
        <taxon>Galloanserae</taxon>
        <taxon>Anseriformes</taxon>
        <taxon>Anatidae</taxon>
        <taxon>Anatinae</taxon>
        <taxon>Anas</taxon>
    </lineage>
</organism>
<protein>
    <recommendedName>
        <fullName evidence="5 19">Methionine synthase</fullName>
        <ecNumber evidence="5 19">2.1.1.13</ecNumber>
    </recommendedName>
    <alternativeName>
        <fullName evidence="19">5-methyltetrahydrofolate--homocysteine methyltransferase</fullName>
    </alternativeName>
</protein>
<reference evidence="27" key="1">
    <citation type="submission" date="2019-08" db="EMBL/GenBank/DDBJ databases">
        <title>Three high-quality genomes provides insights into domestication of ducks.</title>
        <authorList>
            <person name="Hou Z.C."/>
            <person name="Zhu F."/>
            <person name="Yin Z.T."/>
            <person name="Zhang F."/>
        </authorList>
    </citation>
    <scope>NUCLEOTIDE SEQUENCE [LARGE SCALE GENOMIC DNA]</scope>
</reference>
<keyword evidence="12" id="KW-0677">Repeat</keyword>
<feature type="domain" description="B12-binding N-terminal" evidence="26">
    <location>
        <begin position="592"/>
        <end position="689"/>
    </location>
</feature>
<comment type="function">
    <text evidence="17 19">Catalyzes the transfer of a methyl group from methylcob(III)alamin (MeCbl) to homocysteine, yielding enzyme-bound cob(I)alamin and methionine in the cytosol. MeCbl is an active form of cobalamin (vitamin B12) used as a cofactor for methionine biosynthesis. Cob(I)alamin form is regenerated to MeCbl by a transfer of a methyl group from 5-methyltetrahydrofolate. The processing of cobalamin in the cytosol occurs in a multiprotein complex composed of at least MMACHC, MMADHC, MTRR (methionine synthase reductase) and MTR which may contribute to shuttle safely and efficiently cobalamin towards MTR in order to produce methionine.</text>
</comment>
<comment type="domain">
    <text evidence="19">Modular enzyme with four functionally distinct domains. The isolated Hcy-binding domain catalyzes methyl transfer from free methylcobalamin to homocysteine. The Hcy-binding domain in association with the pterin-binding domain catalyzes the methylation of cob(I)alamin by methyltetrahydrofolate and the methylation of homocysteine. The B12-binding domain binds the cofactor. The AdoMet activation domain binds S-adenosyl-L-methionine. Under aerobic conditions cob(I)alamin can be converted to inactive cob(II)alamin. Reductive methylation by S-adenosyl-L-methionine and flavodoxin regenerates methylcobalamin.</text>
</comment>
<feature type="binding site" evidence="21">
    <location>
        <position position="845"/>
    </location>
    <ligand>
        <name>S-adenosyl-L-methionine</name>
        <dbReference type="ChEBI" id="CHEBI:59789"/>
    </ligand>
</feature>
<keyword evidence="13 19" id="KW-0862">Zinc</keyword>
<dbReference type="SUPFAM" id="SSF82282">
    <property type="entry name" value="Homocysteine S-methyltransferase"/>
    <property type="match status" value="1"/>
</dbReference>
<comment type="cofactor">
    <cofactor evidence="1 19">
        <name>Zn(2+)</name>
        <dbReference type="ChEBI" id="CHEBI:29105"/>
    </cofactor>
</comment>
<dbReference type="InterPro" id="IPR011822">
    <property type="entry name" value="MetH"/>
</dbReference>
<dbReference type="Pfam" id="PF02965">
    <property type="entry name" value="Met_synt_B12"/>
    <property type="match status" value="1"/>
</dbReference>
<accession>A0A8B9TQ63</accession>
<dbReference type="Gene3D" id="3.10.196.10">
    <property type="entry name" value="Vitamin B12-dependent methionine synthase, activation domain"/>
    <property type="match status" value="1"/>
</dbReference>
<evidence type="ECO:0000256" key="6">
    <source>
        <dbReference type="ARBA" id="ARBA00022603"/>
    </source>
</evidence>
<evidence type="ECO:0000259" key="26">
    <source>
        <dbReference type="PROSITE" id="PS51337"/>
    </source>
</evidence>
<feature type="domain" description="AdoMet activation" evidence="25">
    <location>
        <begin position="798"/>
        <end position="1136"/>
    </location>
</feature>